<evidence type="ECO:0000256" key="8">
    <source>
        <dbReference type="ARBA" id="ARBA00022833"/>
    </source>
</evidence>
<dbReference type="RefSeq" id="WP_307211623.1">
    <property type="nucleotide sequence ID" value="NZ_JAUSTI010000001.1"/>
</dbReference>
<comment type="similarity">
    <text evidence="3 12">Belongs to the cytidine and deoxycytidylate deaminase family.</text>
</comment>
<dbReference type="NCBIfam" id="TIGR01354">
    <property type="entry name" value="cyt_deam_tetra"/>
    <property type="match status" value="1"/>
</dbReference>
<dbReference type="InterPro" id="IPR002125">
    <property type="entry name" value="CMP_dCMP_dom"/>
</dbReference>
<accession>A0ABT9W5R4</accession>
<evidence type="ECO:0000256" key="6">
    <source>
        <dbReference type="ARBA" id="ARBA00022723"/>
    </source>
</evidence>
<evidence type="ECO:0000256" key="7">
    <source>
        <dbReference type="ARBA" id="ARBA00022801"/>
    </source>
</evidence>
<organism evidence="14 15">
    <name type="scientific">Paenibacillus tundrae</name>
    <dbReference type="NCBI Taxonomy" id="528187"/>
    <lineage>
        <taxon>Bacteria</taxon>
        <taxon>Bacillati</taxon>
        <taxon>Bacillota</taxon>
        <taxon>Bacilli</taxon>
        <taxon>Bacillales</taxon>
        <taxon>Paenibacillaceae</taxon>
        <taxon>Paenibacillus</taxon>
    </lineage>
</organism>
<evidence type="ECO:0000313" key="15">
    <source>
        <dbReference type="Proteomes" id="UP001233836"/>
    </source>
</evidence>
<dbReference type="InterPro" id="IPR050202">
    <property type="entry name" value="Cyt/Deoxycyt_deaminase"/>
</dbReference>
<evidence type="ECO:0000256" key="2">
    <source>
        <dbReference type="ARBA" id="ARBA00003949"/>
    </source>
</evidence>
<keyword evidence="6 12" id="KW-0479">Metal-binding</keyword>
<dbReference type="Proteomes" id="UP001233836">
    <property type="component" value="Unassembled WGS sequence"/>
</dbReference>
<keyword evidence="8 12" id="KW-0862">Zinc</keyword>
<sequence>MDNGLLMQEAIKARTKAYIPYSHFGVGAALLDQEGDVHHGCNIENAAFTPGNCAERTALFSAIAGGQQPRSFKAIAIVGDTDDPIAPCGVCRQVMFELCEPDMKVILGNMKGDLRETTVAELIPYAFGPSDLNSSQK</sequence>
<dbReference type="InterPro" id="IPR016192">
    <property type="entry name" value="APOBEC/CMP_deaminase_Zn-bd"/>
</dbReference>
<evidence type="ECO:0000256" key="9">
    <source>
        <dbReference type="ARBA" id="ARBA00032005"/>
    </source>
</evidence>
<keyword evidence="15" id="KW-1185">Reference proteome</keyword>
<evidence type="ECO:0000256" key="12">
    <source>
        <dbReference type="RuleBase" id="RU364006"/>
    </source>
</evidence>
<proteinExistence type="inferred from homology"/>
<keyword evidence="7 12" id="KW-0378">Hydrolase</keyword>
<feature type="domain" description="CMP/dCMP-type deaminase" evidence="13">
    <location>
        <begin position="1"/>
        <end position="130"/>
    </location>
</feature>
<evidence type="ECO:0000256" key="5">
    <source>
        <dbReference type="ARBA" id="ARBA00018266"/>
    </source>
</evidence>
<gene>
    <name evidence="14" type="ORF">J2T19_000023</name>
</gene>
<dbReference type="EMBL" id="JAUSTI010000001">
    <property type="protein sequence ID" value="MDQ0168586.1"/>
    <property type="molecule type" value="Genomic_DNA"/>
</dbReference>
<comment type="catalytic activity">
    <reaction evidence="10 12">
        <text>2'-deoxycytidine + H2O + H(+) = 2'-deoxyuridine + NH4(+)</text>
        <dbReference type="Rhea" id="RHEA:13433"/>
        <dbReference type="ChEBI" id="CHEBI:15377"/>
        <dbReference type="ChEBI" id="CHEBI:15378"/>
        <dbReference type="ChEBI" id="CHEBI:15698"/>
        <dbReference type="ChEBI" id="CHEBI:16450"/>
        <dbReference type="ChEBI" id="CHEBI:28938"/>
        <dbReference type="EC" id="3.5.4.5"/>
    </reaction>
</comment>
<comment type="function">
    <text evidence="2 12">This enzyme scavenges exogenous and endogenous cytidine and 2'-deoxycytidine for UMP synthesis.</text>
</comment>
<dbReference type="InterPro" id="IPR016193">
    <property type="entry name" value="Cytidine_deaminase-like"/>
</dbReference>
<dbReference type="Pfam" id="PF00383">
    <property type="entry name" value="dCMP_cyt_deam_1"/>
    <property type="match status" value="1"/>
</dbReference>
<dbReference type="PANTHER" id="PTHR11644">
    <property type="entry name" value="CYTIDINE DEAMINASE"/>
    <property type="match status" value="1"/>
</dbReference>
<dbReference type="PROSITE" id="PS51747">
    <property type="entry name" value="CYT_DCMP_DEAMINASES_2"/>
    <property type="match status" value="1"/>
</dbReference>
<evidence type="ECO:0000256" key="11">
    <source>
        <dbReference type="ARBA" id="ARBA00049558"/>
    </source>
</evidence>
<evidence type="ECO:0000256" key="10">
    <source>
        <dbReference type="ARBA" id="ARBA00049252"/>
    </source>
</evidence>
<dbReference type="GO" id="GO:0004126">
    <property type="term" value="F:cytidine deaminase activity"/>
    <property type="evidence" value="ECO:0007669"/>
    <property type="project" value="UniProtKB-EC"/>
</dbReference>
<protein>
    <recommendedName>
        <fullName evidence="5 12">Cytidine deaminase</fullName>
        <ecNumber evidence="4 12">3.5.4.5</ecNumber>
    </recommendedName>
    <alternativeName>
        <fullName evidence="9 12">Cytidine aminohydrolase</fullName>
    </alternativeName>
</protein>
<evidence type="ECO:0000259" key="13">
    <source>
        <dbReference type="PROSITE" id="PS51747"/>
    </source>
</evidence>
<evidence type="ECO:0000256" key="1">
    <source>
        <dbReference type="ARBA" id="ARBA00001947"/>
    </source>
</evidence>
<dbReference type="InterPro" id="IPR006262">
    <property type="entry name" value="Cyt_deam_tetra"/>
</dbReference>
<dbReference type="SUPFAM" id="SSF53927">
    <property type="entry name" value="Cytidine deaminase-like"/>
    <property type="match status" value="1"/>
</dbReference>
<dbReference type="EC" id="3.5.4.5" evidence="4 12"/>
<dbReference type="PANTHER" id="PTHR11644:SF2">
    <property type="entry name" value="CYTIDINE DEAMINASE"/>
    <property type="match status" value="1"/>
</dbReference>
<dbReference type="PROSITE" id="PS00903">
    <property type="entry name" value="CYT_DCMP_DEAMINASES_1"/>
    <property type="match status" value="1"/>
</dbReference>
<evidence type="ECO:0000313" key="14">
    <source>
        <dbReference type="EMBL" id="MDQ0168586.1"/>
    </source>
</evidence>
<name>A0ABT9W5R4_9BACL</name>
<evidence type="ECO:0000256" key="4">
    <source>
        <dbReference type="ARBA" id="ARBA00012783"/>
    </source>
</evidence>
<reference evidence="14 15" key="1">
    <citation type="submission" date="2023-07" db="EMBL/GenBank/DDBJ databases">
        <title>Sorghum-associated microbial communities from plants grown in Nebraska, USA.</title>
        <authorList>
            <person name="Schachtman D."/>
        </authorList>
    </citation>
    <scope>NUCLEOTIDE SEQUENCE [LARGE SCALE GENOMIC DNA]</scope>
    <source>
        <strain evidence="14 15">DS1314</strain>
    </source>
</reference>
<dbReference type="Gene3D" id="3.40.140.10">
    <property type="entry name" value="Cytidine Deaminase, domain 2"/>
    <property type="match status" value="1"/>
</dbReference>
<dbReference type="CDD" id="cd01283">
    <property type="entry name" value="cytidine_deaminase"/>
    <property type="match status" value="1"/>
</dbReference>
<comment type="cofactor">
    <cofactor evidence="1 12">
        <name>Zn(2+)</name>
        <dbReference type="ChEBI" id="CHEBI:29105"/>
    </cofactor>
</comment>
<dbReference type="NCBIfam" id="NF004064">
    <property type="entry name" value="PRK05578.1"/>
    <property type="match status" value="1"/>
</dbReference>
<evidence type="ECO:0000256" key="3">
    <source>
        <dbReference type="ARBA" id="ARBA00006576"/>
    </source>
</evidence>
<comment type="catalytic activity">
    <reaction evidence="11 12">
        <text>cytidine + H2O + H(+) = uridine + NH4(+)</text>
        <dbReference type="Rhea" id="RHEA:16069"/>
        <dbReference type="ChEBI" id="CHEBI:15377"/>
        <dbReference type="ChEBI" id="CHEBI:15378"/>
        <dbReference type="ChEBI" id="CHEBI:16704"/>
        <dbReference type="ChEBI" id="CHEBI:17562"/>
        <dbReference type="ChEBI" id="CHEBI:28938"/>
        <dbReference type="EC" id="3.5.4.5"/>
    </reaction>
</comment>
<comment type="caution">
    <text evidence="14">The sequence shown here is derived from an EMBL/GenBank/DDBJ whole genome shotgun (WGS) entry which is preliminary data.</text>
</comment>